<dbReference type="InterPro" id="IPR029060">
    <property type="entry name" value="PIN-like_dom_sf"/>
</dbReference>
<reference evidence="1 2" key="1">
    <citation type="submission" date="2020-08" db="EMBL/GenBank/DDBJ databases">
        <title>Genomic Encyclopedia of Type Strains, Phase IV (KMG-IV): sequencing the most valuable type-strain genomes for metagenomic binning, comparative biology and taxonomic classification.</title>
        <authorList>
            <person name="Goeker M."/>
        </authorList>
    </citation>
    <scope>NUCLEOTIDE SEQUENCE [LARGE SCALE GENOMIC DNA]</scope>
    <source>
        <strain evidence="1 2">DSM 22198</strain>
    </source>
</reference>
<gene>
    <name evidence="1" type="ORF">FHS74_000656</name>
</gene>
<dbReference type="RefSeq" id="WP_211106078.1">
    <property type="nucleotide sequence ID" value="NZ_JACIIZ010000002.1"/>
</dbReference>
<evidence type="ECO:0000313" key="2">
    <source>
        <dbReference type="Proteomes" id="UP000539175"/>
    </source>
</evidence>
<comment type="caution">
    <text evidence="1">The sequence shown here is derived from an EMBL/GenBank/DDBJ whole genome shotgun (WGS) entry which is preliminary data.</text>
</comment>
<evidence type="ECO:0000313" key="1">
    <source>
        <dbReference type="EMBL" id="MBB6250115.1"/>
    </source>
</evidence>
<accession>A0A7X0AU45</accession>
<dbReference type="Proteomes" id="UP000539175">
    <property type="component" value="Unassembled WGS sequence"/>
</dbReference>
<sequence>MGSQLSLYDAMIVSAALQAGCDTLWSEDMQHGLLIVDRLRIVNPFRNEA</sequence>
<organism evidence="1 2">
    <name type="scientific">Nitrospirillum iridis</name>
    <dbReference type="NCBI Taxonomy" id="765888"/>
    <lineage>
        <taxon>Bacteria</taxon>
        <taxon>Pseudomonadati</taxon>
        <taxon>Pseudomonadota</taxon>
        <taxon>Alphaproteobacteria</taxon>
        <taxon>Rhodospirillales</taxon>
        <taxon>Azospirillaceae</taxon>
        <taxon>Nitrospirillum</taxon>
    </lineage>
</organism>
<keyword evidence="2" id="KW-1185">Reference proteome</keyword>
<name>A0A7X0AU45_9PROT</name>
<proteinExistence type="predicted"/>
<dbReference type="SUPFAM" id="SSF88723">
    <property type="entry name" value="PIN domain-like"/>
    <property type="match status" value="1"/>
</dbReference>
<protein>
    <submittedName>
        <fullName evidence="1">Putative nucleic acid-binding protein</fullName>
    </submittedName>
</protein>
<dbReference type="AlphaFoldDB" id="A0A7X0AU45"/>
<dbReference type="EMBL" id="JACIIZ010000002">
    <property type="protein sequence ID" value="MBB6250115.1"/>
    <property type="molecule type" value="Genomic_DNA"/>
</dbReference>